<accession>A0AAW1TJ13</accession>
<dbReference type="AlphaFoldDB" id="A0AAW1TJ13"/>
<dbReference type="InterPro" id="IPR000008">
    <property type="entry name" value="C2_dom"/>
</dbReference>
<dbReference type="FunFam" id="2.60.40.150:FF:000011">
    <property type="entry name" value="Synaptotagmin 6"/>
    <property type="match status" value="1"/>
</dbReference>
<dbReference type="InterPro" id="IPR001565">
    <property type="entry name" value="Synaptotagmin"/>
</dbReference>
<evidence type="ECO:0000256" key="1">
    <source>
        <dbReference type="ARBA" id="ARBA00022737"/>
    </source>
</evidence>
<evidence type="ECO:0000313" key="3">
    <source>
        <dbReference type="EMBL" id="KAK9870837.1"/>
    </source>
</evidence>
<dbReference type="GO" id="GO:0030276">
    <property type="term" value="F:clathrin binding"/>
    <property type="evidence" value="ECO:0007669"/>
    <property type="project" value="TreeGrafter"/>
</dbReference>
<dbReference type="PANTHER" id="PTHR10024:SF374">
    <property type="entry name" value="C2 DOMAIN-CONTAINING PROTEIN"/>
    <property type="match status" value="1"/>
</dbReference>
<reference evidence="3 4" key="1">
    <citation type="submission" date="2023-03" db="EMBL/GenBank/DDBJ databases">
        <title>Genome insight into feeding habits of ladybird beetles.</title>
        <authorList>
            <person name="Li H.-S."/>
            <person name="Huang Y.-H."/>
            <person name="Pang H."/>
        </authorList>
    </citation>
    <scope>NUCLEOTIDE SEQUENCE [LARGE SCALE GENOMIC DNA]</scope>
    <source>
        <strain evidence="3">SYSU_2023b</strain>
        <tissue evidence="3">Whole body</tissue>
    </source>
</reference>
<dbReference type="PRINTS" id="PR00360">
    <property type="entry name" value="C2DOMAIN"/>
</dbReference>
<sequence length="436" mass="50588">MSFVKANFEGALQQQQATHMNENTNTDYEHNWSVILESVSCHCSATWRWIKEKTCGEIPDNENSLELQAAVCISHSLPELQREPEDNLKYVPDHNNVTKKVLRQTTLPVVPTRHQTFQRQLSHRLDTPKEIEFSICTLPHRATNVIGVINPELYKEEITSPSSIDTTFPEMEYSGNLLFALRYDDELESLIVKILEATDLPIKDGNGSSDPYVKVCLLPDSRKKFKTKVHRKTLNPVFNESFCFSVPYEELRRRYLQFTVYDFDRLSRHDLIGHVVLNNLLEGTDLRKEDEYTMKILCPPEDKVHLGELMVRLCYLPMAGRLTITIIRARRLKCSVDGKPDPYVKVYLICQGKRIRKQKTHVRCKTLYPMFNEALFFDIPEKNIDDVTLILQVMDYERANAFLGCAAIGSKVIGIGREHWLEMRMNPRTPMTQWYT</sequence>
<feature type="domain" description="C2" evidence="2">
    <location>
        <begin position="173"/>
        <end position="293"/>
    </location>
</feature>
<dbReference type="GO" id="GO:0005886">
    <property type="term" value="C:plasma membrane"/>
    <property type="evidence" value="ECO:0007669"/>
    <property type="project" value="TreeGrafter"/>
</dbReference>
<dbReference type="SUPFAM" id="SSF49562">
    <property type="entry name" value="C2 domain (Calcium/lipid-binding domain, CaLB)"/>
    <property type="match status" value="2"/>
</dbReference>
<dbReference type="Pfam" id="PF00168">
    <property type="entry name" value="C2"/>
    <property type="match status" value="2"/>
</dbReference>
<dbReference type="GO" id="GO:0017156">
    <property type="term" value="P:calcium-ion regulated exocytosis"/>
    <property type="evidence" value="ECO:0007669"/>
    <property type="project" value="TreeGrafter"/>
</dbReference>
<proteinExistence type="predicted"/>
<gene>
    <name evidence="3" type="ORF">WA026_009804</name>
</gene>
<keyword evidence="1" id="KW-0677">Repeat</keyword>
<evidence type="ECO:0000259" key="2">
    <source>
        <dbReference type="PROSITE" id="PS50004"/>
    </source>
</evidence>
<dbReference type="Proteomes" id="UP001431783">
    <property type="component" value="Unassembled WGS sequence"/>
</dbReference>
<organism evidence="3 4">
    <name type="scientific">Henosepilachna vigintioctopunctata</name>
    <dbReference type="NCBI Taxonomy" id="420089"/>
    <lineage>
        <taxon>Eukaryota</taxon>
        <taxon>Metazoa</taxon>
        <taxon>Ecdysozoa</taxon>
        <taxon>Arthropoda</taxon>
        <taxon>Hexapoda</taxon>
        <taxon>Insecta</taxon>
        <taxon>Pterygota</taxon>
        <taxon>Neoptera</taxon>
        <taxon>Endopterygota</taxon>
        <taxon>Coleoptera</taxon>
        <taxon>Polyphaga</taxon>
        <taxon>Cucujiformia</taxon>
        <taxon>Coccinelloidea</taxon>
        <taxon>Coccinellidae</taxon>
        <taxon>Epilachninae</taxon>
        <taxon>Epilachnini</taxon>
        <taxon>Henosepilachna</taxon>
    </lineage>
</organism>
<dbReference type="EMBL" id="JARQZJ010000004">
    <property type="protein sequence ID" value="KAK9870837.1"/>
    <property type="molecule type" value="Genomic_DNA"/>
</dbReference>
<feature type="domain" description="C2" evidence="2">
    <location>
        <begin position="305"/>
        <end position="435"/>
    </location>
</feature>
<comment type="caution">
    <text evidence="3">The sequence shown here is derived from an EMBL/GenBank/DDBJ whole genome shotgun (WGS) entry which is preliminary data.</text>
</comment>
<dbReference type="Gene3D" id="2.60.40.150">
    <property type="entry name" value="C2 domain"/>
    <property type="match status" value="2"/>
</dbReference>
<dbReference type="SMART" id="SM00239">
    <property type="entry name" value="C2"/>
    <property type="match status" value="2"/>
</dbReference>
<name>A0AAW1TJ13_9CUCU</name>
<dbReference type="GO" id="GO:0001786">
    <property type="term" value="F:phosphatidylserine binding"/>
    <property type="evidence" value="ECO:0007669"/>
    <property type="project" value="TreeGrafter"/>
</dbReference>
<dbReference type="GO" id="GO:0005509">
    <property type="term" value="F:calcium ion binding"/>
    <property type="evidence" value="ECO:0007669"/>
    <property type="project" value="TreeGrafter"/>
</dbReference>
<dbReference type="PRINTS" id="PR00399">
    <property type="entry name" value="SYNAPTOTAGMN"/>
</dbReference>
<dbReference type="GO" id="GO:0005544">
    <property type="term" value="F:calcium-dependent phospholipid binding"/>
    <property type="evidence" value="ECO:0007669"/>
    <property type="project" value="TreeGrafter"/>
</dbReference>
<dbReference type="PANTHER" id="PTHR10024">
    <property type="entry name" value="SYNAPTOTAGMIN"/>
    <property type="match status" value="1"/>
</dbReference>
<dbReference type="GO" id="GO:0000149">
    <property type="term" value="F:SNARE binding"/>
    <property type="evidence" value="ECO:0007669"/>
    <property type="project" value="TreeGrafter"/>
</dbReference>
<dbReference type="GO" id="GO:0070382">
    <property type="term" value="C:exocytic vesicle"/>
    <property type="evidence" value="ECO:0007669"/>
    <property type="project" value="TreeGrafter"/>
</dbReference>
<protein>
    <recommendedName>
        <fullName evidence="2">C2 domain-containing protein</fullName>
    </recommendedName>
</protein>
<evidence type="ECO:0000313" key="4">
    <source>
        <dbReference type="Proteomes" id="UP001431783"/>
    </source>
</evidence>
<dbReference type="InterPro" id="IPR035892">
    <property type="entry name" value="C2_domain_sf"/>
</dbReference>
<keyword evidence="4" id="KW-1185">Reference proteome</keyword>
<dbReference type="PROSITE" id="PS50004">
    <property type="entry name" value="C2"/>
    <property type="match status" value="2"/>
</dbReference>